<dbReference type="KEGG" id="xbc:ELE36_02320"/>
<accession>A0A411HFN9</accession>
<dbReference type="RefSeq" id="WP_129831558.1">
    <property type="nucleotide sequence ID" value="NZ_CP035704.1"/>
</dbReference>
<name>A0A411HFN9_9GAMM</name>
<dbReference type="AlphaFoldDB" id="A0A411HFN9"/>
<dbReference type="OrthoDB" id="8911666at2"/>
<dbReference type="Proteomes" id="UP000291562">
    <property type="component" value="Chromosome"/>
</dbReference>
<reference evidence="1 2" key="1">
    <citation type="submission" date="2019-01" db="EMBL/GenBank/DDBJ databases">
        <title>Pseudolysobacter antarctica gen. nov., sp. nov., isolated from Fildes Peninsula, Antarctica.</title>
        <authorList>
            <person name="Wei Z."/>
            <person name="Peng F."/>
        </authorList>
    </citation>
    <scope>NUCLEOTIDE SEQUENCE [LARGE SCALE GENOMIC DNA]</scope>
    <source>
        <strain evidence="1 2">AQ6-296</strain>
    </source>
</reference>
<organism evidence="1 2">
    <name type="scientific">Pseudolysobacter antarcticus</name>
    <dbReference type="NCBI Taxonomy" id="2511995"/>
    <lineage>
        <taxon>Bacteria</taxon>
        <taxon>Pseudomonadati</taxon>
        <taxon>Pseudomonadota</taxon>
        <taxon>Gammaproteobacteria</taxon>
        <taxon>Lysobacterales</taxon>
        <taxon>Rhodanobacteraceae</taxon>
        <taxon>Pseudolysobacter</taxon>
    </lineage>
</organism>
<dbReference type="EMBL" id="CP035704">
    <property type="protein sequence ID" value="QBB69302.1"/>
    <property type="molecule type" value="Genomic_DNA"/>
</dbReference>
<protein>
    <submittedName>
        <fullName evidence="1">Uncharacterized protein</fullName>
    </submittedName>
</protein>
<sequence length="196" mass="22389">MMPLYSVSEEVYPHEYLWRAATKVLEEGEMKEHPSFHFLLPALLTSYMAYEAFINFCGELLLPQIWSEERKHFKGVGIEGKVDAIVKKLSPFTWHKGKNPYQQIRSLENFRDMVAHGKVQSVRYVTDEREGRPHIQFKHAWDTYLTGNGVREARAAICSFCEDLLVEARKSSHHPHLLAPAFKGVLASAACVENAG</sequence>
<proteinExistence type="predicted"/>
<evidence type="ECO:0000313" key="1">
    <source>
        <dbReference type="EMBL" id="QBB69302.1"/>
    </source>
</evidence>
<keyword evidence="2" id="KW-1185">Reference proteome</keyword>
<evidence type="ECO:0000313" key="2">
    <source>
        <dbReference type="Proteomes" id="UP000291562"/>
    </source>
</evidence>
<gene>
    <name evidence="1" type="ORF">ELE36_02320</name>
</gene>